<dbReference type="SUPFAM" id="SSF48179">
    <property type="entry name" value="6-phosphogluconate dehydrogenase C-terminal domain-like"/>
    <property type="match status" value="1"/>
</dbReference>
<dbReference type="GO" id="GO:0050661">
    <property type="term" value="F:NADP binding"/>
    <property type="evidence" value="ECO:0007669"/>
    <property type="project" value="InterPro"/>
</dbReference>
<dbReference type="PANTHER" id="PTHR43580:SF2">
    <property type="entry name" value="CYTOKINE-LIKE NUCLEAR FACTOR N-PAC"/>
    <property type="match status" value="1"/>
</dbReference>
<sequence length="286" mass="29066">MAERIGIAGLGRMGAALAAKSVAEGFATAGWSRSGGDAALAKRSGYALMSDLSALVEESDILILSLFDDGAVDAVLSALAGHDLSGRLVVETSTVSPDLVRRHAERIEAAGGRLMDAPISGGPEMVAAGSMGLFLGGAEADVARFRRVADILSNRVVTIGPLGAGIAAKIVNNVSLAGSYAATPDAMRLGRAMGLDLATMAAFLAESPGTTPMVKSRLPAMLGQDATVGFSIDGALKDAAVFLGEGASHGLDLPAMAQMARLFELAREAGLGDRDVAAVARFVLED</sequence>
<gene>
    <name evidence="6" type="ORF">C8D95_101263</name>
</gene>
<evidence type="ECO:0000256" key="2">
    <source>
        <dbReference type="ARBA" id="ARBA00023027"/>
    </source>
</evidence>
<dbReference type="InterPro" id="IPR036291">
    <property type="entry name" value="NAD(P)-bd_dom_sf"/>
</dbReference>
<dbReference type="PIRSF" id="PIRSF000103">
    <property type="entry name" value="HIBADH"/>
    <property type="match status" value="1"/>
</dbReference>
<dbReference type="Gene3D" id="3.40.50.720">
    <property type="entry name" value="NAD(P)-binding Rossmann-like Domain"/>
    <property type="match status" value="1"/>
</dbReference>
<dbReference type="InterPro" id="IPR006115">
    <property type="entry name" value="6PGDH_NADP-bd"/>
</dbReference>
<dbReference type="Gene3D" id="1.10.1040.10">
    <property type="entry name" value="N-(1-d-carboxylethyl)-l-norvaline Dehydrogenase, domain 2"/>
    <property type="match status" value="1"/>
</dbReference>
<reference evidence="6 7" key="1">
    <citation type="submission" date="2018-05" db="EMBL/GenBank/DDBJ databases">
        <title>Genomic Encyclopedia of Type Strains, Phase IV (KMG-IV): sequencing the most valuable type-strain genomes for metagenomic binning, comparative biology and taxonomic classification.</title>
        <authorList>
            <person name="Goeker M."/>
        </authorList>
    </citation>
    <scope>NUCLEOTIDE SEQUENCE [LARGE SCALE GENOMIC DNA]</scope>
    <source>
        <strain evidence="6 7">DSM 103371</strain>
    </source>
</reference>
<dbReference type="GO" id="GO:0051287">
    <property type="term" value="F:NAD binding"/>
    <property type="evidence" value="ECO:0007669"/>
    <property type="project" value="InterPro"/>
</dbReference>
<dbReference type="SUPFAM" id="SSF51735">
    <property type="entry name" value="NAD(P)-binding Rossmann-fold domains"/>
    <property type="match status" value="1"/>
</dbReference>
<dbReference type="PANTHER" id="PTHR43580">
    <property type="entry name" value="OXIDOREDUCTASE GLYR1-RELATED"/>
    <property type="match status" value="1"/>
</dbReference>
<accession>A0A316GBT9</accession>
<evidence type="ECO:0000259" key="5">
    <source>
        <dbReference type="Pfam" id="PF14833"/>
    </source>
</evidence>
<keyword evidence="7" id="KW-1185">Reference proteome</keyword>
<dbReference type="KEGG" id="salo:EF888_02765"/>
<dbReference type="InterPro" id="IPR008927">
    <property type="entry name" value="6-PGluconate_DH-like_C_sf"/>
</dbReference>
<dbReference type="RefSeq" id="WP_109757342.1">
    <property type="nucleotide sequence ID" value="NZ_CP034588.1"/>
</dbReference>
<evidence type="ECO:0000259" key="4">
    <source>
        <dbReference type="Pfam" id="PF03446"/>
    </source>
</evidence>
<name>A0A316GBT9_9RHOB</name>
<dbReference type="Pfam" id="PF03446">
    <property type="entry name" value="NAD_binding_2"/>
    <property type="match status" value="1"/>
</dbReference>
<dbReference type="InterPro" id="IPR015815">
    <property type="entry name" value="HIBADH-related"/>
</dbReference>
<dbReference type="Pfam" id="PF14833">
    <property type="entry name" value="NAD_binding_11"/>
    <property type="match status" value="1"/>
</dbReference>
<feature type="domain" description="6-phosphogluconate dehydrogenase NADP-binding" evidence="4">
    <location>
        <begin position="4"/>
        <end position="160"/>
    </location>
</feature>
<evidence type="ECO:0000256" key="3">
    <source>
        <dbReference type="PIRSR" id="PIRSR000103-1"/>
    </source>
</evidence>
<dbReference type="InterPro" id="IPR029154">
    <property type="entry name" value="HIBADH-like_NADP-bd"/>
</dbReference>
<dbReference type="Proteomes" id="UP000245390">
    <property type="component" value="Unassembled WGS sequence"/>
</dbReference>
<proteinExistence type="predicted"/>
<protein>
    <submittedName>
        <fullName evidence="6">3-hydroxyisobutyrate dehydrogenase</fullName>
    </submittedName>
</protein>
<dbReference type="OrthoDB" id="9812907at2"/>
<organism evidence="6 7">
    <name type="scientific">Silicimonas algicola</name>
    <dbReference type="NCBI Taxonomy" id="1826607"/>
    <lineage>
        <taxon>Bacteria</taxon>
        <taxon>Pseudomonadati</taxon>
        <taxon>Pseudomonadota</taxon>
        <taxon>Alphaproteobacteria</taxon>
        <taxon>Rhodobacterales</taxon>
        <taxon>Paracoccaceae</taxon>
    </lineage>
</organism>
<evidence type="ECO:0000256" key="1">
    <source>
        <dbReference type="ARBA" id="ARBA00023002"/>
    </source>
</evidence>
<dbReference type="EMBL" id="QGGV01000001">
    <property type="protein sequence ID" value="PWK58449.1"/>
    <property type="molecule type" value="Genomic_DNA"/>
</dbReference>
<dbReference type="InterPro" id="IPR051265">
    <property type="entry name" value="HIBADH-related_NP60_sf"/>
</dbReference>
<dbReference type="InterPro" id="IPR013328">
    <property type="entry name" value="6PGD_dom2"/>
</dbReference>
<keyword evidence="2" id="KW-0520">NAD</keyword>
<evidence type="ECO:0000313" key="6">
    <source>
        <dbReference type="EMBL" id="PWK58449.1"/>
    </source>
</evidence>
<dbReference type="AlphaFoldDB" id="A0A316GBT9"/>
<dbReference type="GO" id="GO:0016491">
    <property type="term" value="F:oxidoreductase activity"/>
    <property type="evidence" value="ECO:0007669"/>
    <property type="project" value="UniProtKB-KW"/>
</dbReference>
<feature type="domain" description="3-hydroxyisobutyrate dehydrogenase-like NAD-binding" evidence="5">
    <location>
        <begin position="163"/>
        <end position="282"/>
    </location>
</feature>
<feature type="active site" evidence="3">
    <location>
        <position position="169"/>
    </location>
</feature>
<keyword evidence="1" id="KW-0560">Oxidoreductase</keyword>
<evidence type="ECO:0000313" key="7">
    <source>
        <dbReference type="Proteomes" id="UP000245390"/>
    </source>
</evidence>
<comment type="caution">
    <text evidence="6">The sequence shown here is derived from an EMBL/GenBank/DDBJ whole genome shotgun (WGS) entry which is preliminary data.</text>
</comment>